<evidence type="ECO:0000313" key="19">
    <source>
        <dbReference type="Proteomes" id="UP000254461"/>
    </source>
</evidence>
<dbReference type="InterPro" id="IPR038726">
    <property type="entry name" value="PDDEXK_AddAB-type"/>
</dbReference>
<evidence type="ECO:0000256" key="10">
    <source>
        <dbReference type="ARBA" id="ARBA00023235"/>
    </source>
</evidence>
<keyword evidence="5 13" id="KW-0347">Helicase</keyword>
<dbReference type="EMBL" id="UHFF01000002">
    <property type="protein sequence ID" value="SUN46069.1"/>
    <property type="molecule type" value="Genomic_DNA"/>
</dbReference>
<evidence type="ECO:0000256" key="6">
    <source>
        <dbReference type="ARBA" id="ARBA00022839"/>
    </source>
</evidence>
<dbReference type="InterPro" id="IPR014016">
    <property type="entry name" value="UvrD-like_ATP-bd"/>
</dbReference>
<evidence type="ECO:0000256" key="3">
    <source>
        <dbReference type="ARBA" id="ARBA00022763"/>
    </source>
</evidence>
<dbReference type="Pfam" id="PF00580">
    <property type="entry name" value="UvrD-helicase"/>
    <property type="match status" value="1"/>
</dbReference>
<name>A0A380JPK5_9STRE</name>
<keyword evidence="4 13" id="KW-0378">Hydrolase</keyword>
<evidence type="ECO:0000256" key="13">
    <source>
        <dbReference type="HAMAP-Rule" id="MF_01451"/>
    </source>
</evidence>
<keyword evidence="3 13" id="KW-0227">DNA damage</keyword>
<protein>
    <recommendedName>
        <fullName evidence="13">ATP-dependent helicase/nuclease subunit A</fullName>
        <ecNumber evidence="13">3.1.-.-</ecNumber>
        <ecNumber evidence="13">5.6.2.4</ecNumber>
    </recommendedName>
    <alternativeName>
        <fullName evidence="13">ATP-dependent helicase/nuclease AddA</fullName>
    </alternativeName>
    <alternativeName>
        <fullName evidence="13">DNA 3'-5' helicase AddA</fullName>
    </alternativeName>
</protein>
<feature type="binding site" evidence="14">
    <location>
        <begin position="48"/>
        <end position="55"/>
    </location>
    <ligand>
        <name>ATP</name>
        <dbReference type="ChEBI" id="CHEBI:30616"/>
    </ligand>
</feature>
<dbReference type="PANTHER" id="PTHR11070:SF48">
    <property type="entry name" value="ATP-DEPENDENT HELICASE_NUCLEASE SUBUNIT A"/>
    <property type="match status" value="1"/>
</dbReference>
<dbReference type="Proteomes" id="UP000254461">
    <property type="component" value="Unassembled WGS sequence"/>
</dbReference>
<comment type="function">
    <text evidence="13">The heterodimer acts as both an ATP-dependent DNA helicase and an ATP-dependent, dual-direction single-stranded exonuclease. Recognizes the chi site generating a DNA molecule suitable for the initiation of homologous recombination. The AddA nuclease domain is required for chi fragment generation; this subunit has the helicase and 3' -&gt; 5' nuclease activities.</text>
</comment>
<reference evidence="18 19" key="1">
    <citation type="submission" date="2018-06" db="EMBL/GenBank/DDBJ databases">
        <authorList>
            <consortium name="Pathogen Informatics"/>
            <person name="Doyle S."/>
        </authorList>
    </citation>
    <scope>NUCLEOTIDE SEQUENCE [LARGE SCALE GENOMIC DNA]</scope>
    <source>
        <strain evidence="18 19">NCTC12092</strain>
    </source>
</reference>
<dbReference type="InterPro" id="IPR014152">
    <property type="entry name" value="AddA"/>
</dbReference>
<keyword evidence="10 13" id="KW-0413">Isomerase</keyword>
<dbReference type="AlphaFoldDB" id="A0A380JPK5"/>
<dbReference type="NCBIfam" id="TIGR02785">
    <property type="entry name" value="addA_Gpos"/>
    <property type="match status" value="1"/>
</dbReference>
<dbReference type="RefSeq" id="WP_115250864.1">
    <property type="nucleotide sequence ID" value="NZ_UHFF01000002.1"/>
</dbReference>
<dbReference type="InterPro" id="IPR000212">
    <property type="entry name" value="DNA_helicase_UvrD/REP"/>
</dbReference>
<dbReference type="Gene3D" id="3.40.50.300">
    <property type="entry name" value="P-loop containing nucleotide triphosphate hydrolases"/>
    <property type="match status" value="4"/>
</dbReference>
<evidence type="ECO:0000256" key="8">
    <source>
        <dbReference type="ARBA" id="ARBA00023125"/>
    </source>
</evidence>
<comment type="catalytic activity">
    <reaction evidence="12 13">
        <text>ATP + H2O = ADP + phosphate + H(+)</text>
        <dbReference type="Rhea" id="RHEA:13065"/>
        <dbReference type="ChEBI" id="CHEBI:15377"/>
        <dbReference type="ChEBI" id="CHEBI:15378"/>
        <dbReference type="ChEBI" id="CHEBI:30616"/>
        <dbReference type="ChEBI" id="CHEBI:43474"/>
        <dbReference type="ChEBI" id="CHEBI:456216"/>
        <dbReference type="EC" id="5.6.2.4"/>
    </reaction>
</comment>
<organism evidence="18 19">
    <name type="scientific">Streptococcus equi subsp. equi</name>
    <dbReference type="NCBI Taxonomy" id="148942"/>
    <lineage>
        <taxon>Bacteria</taxon>
        <taxon>Bacillati</taxon>
        <taxon>Bacillota</taxon>
        <taxon>Bacilli</taxon>
        <taxon>Lactobacillales</taxon>
        <taxon>Streptococcaceae</taxon>
        <taxon>Streptococcus</taxon>
    </lineage>
</organism>
<dbReference type="Gene3D" id="3.90.320.10">
    <property type="match status" value="1"/>
</dbReference>
<keyword evidence="1 13" id="KW-0540">Nuclease</keyword>
<evidence type="ECO:0000256" key="12">
    <source>
        <dbReference type="ARBA" id="ARBA00048988"/>
    </source>
</evidence>
<keyword evidence="2 13" id="KW-0547">Nucleotide-binding</keyword>
<dbReference type="InterPro" id="IPR011604">
    <property type="entry name" value="PDDEXK-like_dom_sf"/>
</dbReference>
<evidence type="ECO:0000256" key="14">
    <source>
        <dbReference type="PROSITE-ProRule" id="PRU00560"/>
    </source>
</evidence>
<dbReference type="Pfam" id="PF13361">
    <property type="entry name" value="UvrD_C"/>
    <property type="match status" value="1"/>
</dbReference>
<gene>
    <name evidence="13 18" type="primary">addA</name>
    <name evidence="18" type="ORF">NCTC12092_00829</name>
</gene>
<dbReference type="GO" id="GO:0000724">
    <property type="term" value="P:double-strand break repair via homologous recombination"/>
    <property type="evidence" value="ECO:0007669"/>
    <property type="project" value="UniProtKB-UniRule"/>
</dbReference>
<dbReference type="InterPro" id="IPR011335">
    <property type="entry name" value="Restrct_endonuc-II-like"/>
</dbReference>
<comment type="cofactor">
    <cofactor evidence="13">
        <name>Mg(2+)</name>
        <dbReference type="ChEBI" id="CHEBI:18420"/>
    </cofactor>
</comment>
<evidence type="ECO:0000256" key="11">
    <source>
        <dbReference type="ARBA" id="ARBA00034617"/>
    </source>
</evidence>
<evidence type="ECO:0000259" key="16">
    <source>
        <dbReference type="PROSITE" id="PS51198"/>
    </source>
</evidence>
<evidence type="ECO:0000313" key="18">
    <source>
        <dbReference type="EMBL" id="SUN46069.1"/>
    </source>
</evidence>
<dbReference type="SUPFAM" id="SSF52980">
    <property type="entry name" value="Restriction endonuclease-like"/>
    <property type="match status" value="1"/>
</dbReference>
<evidence type="ECO:0000256" key="7">
    <source>
        <dbReference type="ARBA" id="ARBA00022840"/>
    </source>
</evidence>
<keyword evidence="15" id="KW-0175">Coiled coil</keyword>
<evidence type="ECO:0000259" key="17">
    <source>
        <dbReference type="PROSITE" id="PS51217"/>
    </source>
</evidence>
<dbReference type="GO" id="GO:0003690">
    <property type="term" value="F:double-stranded DNA binding"/>
    <property type="evidence" value="ECO:0007669"/>
    <property type="project" value="UniProtKB-UniRule"/>
</dbReference>
<evidence type="ECO:0000256" key="2">
    <source>
        <dbReference type="ARBA" id="ARBA00022741"/>
    </source>
</evidence>
<dbReference type="PANTHER" id="PTHR11070">
    <property type="entry name" value="UVRD / RECB / PCRA DNA HELICASE FAMILY MEMBER"/>
    <property type="match status" value="1"/>
</dbReference>
<feature type="domain" description="UvrD-like helicase C-terminal" evidence="17">
    <location>
        <begin position="511"/>
        <end position="800"/>
    </location>
</feature>
<dbReference type="GO" id="GO:0043138">
    <property type="term" value="F:3'-5' DNA helicase activity"/>
    <property type="evidence" value="ECO:0007669"/>
    <property type="project" value="UniProtKB-UniRule"/>
</dbReference>
<dbReference type="HAMAP" id="MF_01451">
    <property type="entry name" value="AddA"/>
    <property type="match status" value="1"/>
</dbReference>
<dbReference type="EC" id="5.6.2.4" evidence="13"/>
<keyword evidence="9 13" id="KW-0234">DNA repair</keyword>
<keyword evidence="7 13" id="KW-0067">ATP-binding</keyword>
<evidence type="ECO:0000256" key="9">
    <source>
        <dbReference type="ARBA" id="ARBA00023204"/>
    </source>
</evidence>
<dbReference type="Pfam" id="PF12705">
    <property type="entry name" value="PDDEXK_1"/>
    <property type="match status" value="1"/>
</dbReference>
<dbReference type="InterPro" id="IPR027417">
    <property type="entry name" value="P-loop_NTPase"/>
</dbReference>
<feature type="domain" description="UvrD-like helicase ATP-binding" evidence="16">
    <location>
        <begin position="27"/>
        <end position="483"/>
    </location>
</feature>
<evidence type="ECO:0000256" key="1">
    <source>
        <dbReference type="ARBA" id="ARBA00022722"/>
    </source>
</evidence>
<dbReference type="GO" id="GO:0005524">
    <property type="term" value="F:ATP binding"/>
    <property type="evidence" value="ECO:0007669"/>
    <property type="project" value="UniProtKB-UniRule"/>
</dbReference>
<evidence type="ECO:0000256" key="15">
    <source>
        <dbReference type="SAM" id="Coils"/>
    </source>
</evidence>
<comment type="subunit">
    <text evidence="13">Heterodimer of AddA and AddB/RexB.</text>
</comment>
<dbReference type="GO" id="GO:0005829">
    <property type="term" value="C:cytosol"/>
    <property type="evidence" value="ECO:0007669"/>
    <property type="project" value="TreeGrafter"/>
</dbReference>
<sequence>MRIDEGFLTPEAIARLQQEEALSDKRHKRTAQQIEAIYSNGQNILVSASAGSGKTFVMVERILDKILRGISVDRLFISTFTVKAATELIERIEKKLHTAIAETEDYQLKAYLNDQLQALSQADIGTMDAFAQKLVHQHGYVLGISPHFRIIQDKAEQDILKREVYSQVFEAYMAQTDNKDFIQLVQNFSGRRKDSSAFREIVNSIYAFSQSTANPSSWLAEVFLRGAKTYTSFADIPDQAVDALLACMQDTADQLRDLTDMEGYAQTTKAGKLTAKYTKHLKMIDSLYEWALHFDSLYGKERLGQLAQELTALLPSGADITVAGHKYPIFKSLQEQLVGFRHLETILAYQQESLPLLEVLQAFVISFSEAYLAAKMQENAFEFSDIAHFAIEILQQAPDIRQAYQCHYHEVMVDEYQDNNHMQECLLELLSNGHNRFMVGDIKQSIYRFRQADPQIFNQKFKDYQSNPEHGKLILLKENFRSQSEVLNVTNAVFSRLMDESLGEITYDDKHQLVAGSEAQRQPYPNNRAQLLLYDTDQVQEGTEEALANDGISFGEVALVAKEIIRLYNEEKVAFEDITLLVSSRTRNDTIFQVFNQYGIPLVADGGQENYLKSVEVMVMLDTLRSINNPLNDYALVALMRSPMFSFDEDQLARISLQGSSQKQPQAFYDKLSNSLRGQGEHPELIGQELMIKLADFDGTLRDWRQFAKLHSLYELIWKIFNDRFYFDFVASQPKADQAQANLYALAIRADQFEQSGYKGLSRFIGMIDKVLETQNDLADVEVERPKHAVNLMTIHKSKGLEFHYVFILNCDKRFAMADLQAPIILNRDEGIGIKYVANVKELLREEKLASLKVTMETLPYQLNKQQLRLATLSEQMRLLYVAMTRAEKKVYLIGKASKEKVQEKTADNSSEGRLALASRERLLSFQDWLLAIAATFSKEDLFIDVRFVDDSDLTSEAVGQLRPSGLLQADDLKDNRQTEDIARALDMLDKVSKLNASYQAAIELPTVRTPSQLKTLYEPLMDTDGVDIIDQPYHRPKSFDLPDFSKKKAVEPSQVGSSLHELMQRIPMSDQVTAGDIEQALQLVSADAEVKARLDIEKVTAFFATTELGKLLQEHHQRLHREAPFAILKKDSLSQEQYVVRGIIDGYLLFEDRIVLFDYKTDRYQQSAELKQRYQQQMDLYAEALSQSYGIARVEKYLVLMGGPQLEVVRLDE</sequence>
<accession>A0A380JPK5</accession>
<comment type="catalytic activity">
    <reaction evidence="11 13">
        <text>Couples ATP hydrolysis with the unwinding of duplex DNA by translocating in the 3'-5' direction.</text>
        <dbReference type="EC" id="5.6.2.4"/>
    </reaction>
</comment>
<dbReference type="GO" id="GO:0008408">
    <property type="term" value="F:3'-5' exonuclease activity"/>
    <property type="evidence" value="ECO:0007669"/>
    <property type="project" value="UniProtKB-UniRule"/>
</dbReference>
<keyword evidence="8 13" id="KW-0238">DNA-binding</keyword>
<dbReference type="EC" id="3.1.-.-" evidence="13"/>
<comment type="similarity">
    <text evidence="13">Belongs to the helicase family. AddA subfamily.</text>
</comment>
<dbReference type="GO" id="GO:0033202">
    <property type="term" value="C:DNA helicase complex"/>
    <property type="evidence" value="ECO:0007669"/>
    <property type="project" value="TreeGrafter"/>
</dbReference>
<proteinExistence type="inferred from homology"/>
<dbReference type="CDD" id="cd17932">
    <property type="entry name" value="DEXQc_UvrD"/>
    <property type="match status" value="1"/>
</dbReference>
<dbReference type="SUPFAM" id="SSF52540">
    <property type="entry name" value="P-loop containing nucleoside triphosphate hydrolases"/>
    <property type="match status" value="1"/>
</dbReference>
<dbReference type="PROSITE" id="PS51217">
    <property type="entry name" value="UVRD_HELICASE_CTER"/>
    <property type="match status" value="1"/>
</dbReference>
<dbReference type="GO" id="GO:0016887">
    <property type="term" value="F:ATP hydrolysis activity"/>
    <property type="evidence" value="ECO:0007669"/>
    <property type="project" value="RHEA"/>
</dbReference>
<keyword evidence="6 13" id="KW-0269">Exonuclease</keyword>
<dbReference type="InterPro" id="IPR014017">
    <property type="entry name" value="DNA_helicase_UvrD-like_C"/>
</dbReference>
<dbReference type="PROSITE" id="PS51198">
    <property type="entry name" value="UVRD_HELICASE_ATP_BIND"/>
    <property type="match status" value="1"/>
</dbReference>
<evidence type="ECO:0000256" key="4">
    <source>
        <dbReference type="ARBA" id="ARBA00022801"/>
    </source>
</evidence>
<evidence type="ECO:0000256" key="5">
    <source>
        <dbReference type="ARBA" id="ARBA00022806"/>
    </source>
</evidence>
<feature type="coiled-coil region" evidence="15">
    <location>
        <begin position="82"/>
        <end position="109"/>
    </location>
</feature>